<reference evidence="2" key="1">
    <citation type="submission" date="2023-06" db="EMBL/GenBank/DDBJ databases">
        <title>MT1 and MT2 Draft Genomes of Novel Species.</title>
        <authorList>
            <person name="Venkateswaran K."/>
        </authorList>
    </citation>
    <scope>NUCLEOTIDE SEQUENCE</scope>
    <source>
        <strain evidence="2">F6_8S_P_1B</strain>
    </source>
</reference>
<name>A0ABT8K7V6_9MICO</name>
<proteinExistence type="predicted"/>
<accession>A0ABT8K7V6</accession>
<dbReference type="RefSeq" id="WP_301209914.1">
    <property type="nucleotide sequence ID" value="NZ_JAROCF010000001.1"/>
</dbReference>
<dbReference type="InterPro" id="IPR037053">
    <property type="entry name" value="Phage_tail_collar_dom_sf"/>
</dbReference>
<comment type="caution">
    <text evidence="2">The sequence shown here is derived from an EMBL/GenBank/DDBJ whole genome shotgun (WGS) entry which is preliminary data.</text>
</comment>
<dbReference type="Gene3D" id="3.90.1340.10">
    <property type="entry name" value="Phage tail collar domain"/>
    <property type="match status" value="1"/>
</dbReference>
<dbReference type="Pfam" id="PF07484">
    <property type="entry name" value="Collar"/>
    <property type="match status" value="1"/>
</dbReference>
<sequence>MSEPYICEIRLFGGNFAPAGWAFCWGQSMSIQQNSTLFSLLGVNYGGDGVNTFNLPDLRGRFPLGWGTNPQTQVAYPIGGAVGQEAVTLTTAQLPMHGHTVQAGGASTTASAAGAYPAAWADNPYSTDQTAPAAMSPAEVLPTGGSQPHENRQPYLGLSFIISLYGVYPSRG</sequence>
<evidence type="ECO:0000259" key="1">
    <source>
        <dbReference type="Pfam" id="PF07484"/>
    </source>
</evidence>
<dbReference type="SUPFAM" id="SSF88874">
    <property type="entry name" value="Receptor-binding domain of short tail fibre protein gp12"/>
    <property type="match status" value="1"/>
</dbReference>
<feature type="domain" description="Phage tail collar" evidence="1">
    <location>
        <begin position="8"/>
        <end position="63"/>
    </location>
</feature>
<evidence type="ECO:0000313" key="3">
    <source>
        <dbReference type="Proteomes" id="UP001174208"/>
    </source>
</evidence>
<dbReference type="Proteomes" id="UP001174208">
    <property type="component" value="Unassembled WGS sequence"/>
</dbReference>
<gene>
    <name evidence="2" type="ORF">P5G50_01445</name>
</gene>
<evidence type="ECO:0000313" key="2">
    <source>
        <dbReference type="EMBL" id="MDN4613102.1"/>
    </source>
</evidence>
<organism evidence="2 3">
    <name type="scientific">Leifsonia williamsii</name>
    <dbReference type="NCBI Taxonomy" id="3035919"/>
    <lineage>
        <taxon>Bacteria</taxon>
        <taxon>Bacillati</taxon>
        <taxon>Actinomycetota</taxon>
        <taxon>Actinomycetes</taxon>
        <taxon>Micrococcales</taxon>
        <taxon>Microbacteriaceae</taxon>
        <taxon>Leifsonia</taxon>
    </lineage>
</organism>
<dbReference type="InterPro" id="IPR011083">
    <property type="entry name" value="Phage_tail_collar_dom"/>
</dbReference>
<dbReference type="EMBL" id="JAROCF010000001">
    <property type="protein sequence ID" value="MDN4613102.1"/>
    <property type="molecule type" value="Genomic_DNA"/>
</dbReference>
<protein>
    <submittedName>
        <fullName evidence="2">Tail fiber protein</fullName>
    </submittedName>
</protein>
<keyword evidence="3" id="KW-1185">Reference proteome</keyword>